<keyword evidence="1" id="KW-1133">Transmembrane helix</keyword>
<evidence type="ECO:0000313" key="3">
    <source>
        <dbReference type="EMBL" id="URE24191.1"/>
    </source>
</evidence>
<dbReference type="EMBL" id="CP097510">
    <property type="protein sequence ID" value="URE24191.1"/>
    <property type="molecule type" value="Genomic_DNA"/>
</dbReference>
<sequence>MGSTDKAIEIDVLERRLLSGSVSNEYSEVDEDTILYTASFDEMEDNYVKYQTAQWILYSLLLVLAWGIGVLMLLYLPVRRYVLRKDFRSRKLYVTPNAIVYKVSRPVPLPCFGVLKKEKHVLLASVADIVIEQGYLQSFFGIYSVRIHNEGVRRTANDDFQIQGVSDLRAFRKAVLMHLSNIRSDGFNRQTSVNEDPQTFGSCPPSGSWIAPPGDLILQRLEEVGSSIKEVASKEWMMIGVQLCSPGVDVSTAVHNNHLHHPKRCSSHKRWMPWFKVERNLAEEVKCYLGHDQQYS</sequence>
<reference evidence="3" key="1">
    <citation type="submission" date="2022-05" db="EMBL/GenBank/DDBJ databases">
        <title>The Musa troglodytarum L. genome provides insights into the mechanism of non-climacteric behaviour and enrichment of carotenoids.</title>
        <authorList>
            <person name="Wang J."/>
        </authorList>
    </citation>
    <scope>NUCLEOTIDE SEQUENCE</scope>
    <source>
        <tissue evidence="3">Leaf</tissue>
    </source>
</reference>
<protein>
    <recommendedName>
        <fullName evidence="2">DUF7642 domain-containing protein</fullName>
    </recommendedName>
</protein>
<accession>A0A9E7GYN5</accession>
<feature type="domain" description="DUF7642" evidence="2">
    <location>
        <begin position="85"/>
        <end position="183"/>
    </location>
</feature>
<dbReference type="Proteomes" id="UP001055439">
    <property type="component" value="Chromosome 8"/>
</dbReference>
<keyword evidence="4" id="KW-1185">Reference proteome</keyword>
<evidence type="ECO:0000256" key="1">
    <source>
        <dbReference type="SAM" id="Phobius"/>
    </source>
</evidence>
<organism evidence="3 4">
    <name type="scientific">Musa troglodytarum</name>
    <name type="common">fe'i banana</name>
    <dbReference type="NCBI Taxonomy" id="320322"/>
    <lineage>
        <taxon>Eukaryota</taxon>
        <taxon>Viridiplantae</taxon>
        <taxon>Streptophyta</taxon>
        <taxon>Embryophyta</taxon>
        <taxon>Tracheophyta</taxon>
        <taxon>Spermatophyta</taxon>
        <taxon>Magnoliopsida</taxon>
        <taxon>Liliopsida</taxon>
        <taxon>Zingiberales</taxon>
        <taxon>Musaceae</taxon>
        <taxon>Musa</taxon>
    </lineage>
</organism>
<keyword evidence="1" id="KW-0472">Membrane</keyword>
<dbReference type="AlphaFoldDB" id="A0A9E7GYN5"/>
<name>A0A9E7GYN5_9LILI</name>
<keyword evidence="1" id="KW-0812">Transmembrane</keyword>
<dbReference type="PANTHER" id="PTHR35410:SF1">
    <property type="entry name" value="EXPRESSED PROTEIN"/>
    <property type="match status" value="1"/>
</dbReference>
<dbReference type="Pfam" id="PF24649">
    <property type="entry name" value="DUF7642"/>
    <property type="match status" value="1"/>
</dbReference>
<feature type="transmembrane region" description="Helical" evidence="1">
    <location>
        <begin position="55"/>
        <end position="78"/>
    </location>
</feature>
<dbReference type="OrthoDB" id="1930353at2759"/>
<dbReference type="PANTHER" id="PTHR35410">
    <property type="entry name" value="EXPRESSED PROTEIN"/>
    <property type="match status" value="1"/>
</dbReference>
<evidence type="ECO:0000259" key="2">
    <source>
        <dbReference type="Pfam" id="PF24649"/>
    </source>
</evidence>
<dbReference type="InterPro" id="IPR056059">
    <property type="entry name" value="DUF7642"/>
</dbReference>
<evidence type="ECO:0000313" key="4">
    <source>
        <dbReference type="Proteomes" id="UP001055439"/>
    </source>
</evidence>
<proteinExistence type="predicted"/>
<gene>
    <name evidence="3" type="ORF">MUK42_17195</name>
</gene>